<proteinExistence type="predicted"/>
<organism evidence="1">
    <name type="scientific">marine sediment metagenome</name>
    <dbReference type="NCBI Taxonomy" id="412755"/>
    <lineage>
        <taxon>unclassified sequences</taxon>
        <taxon>metagenomes</taxon>
        <taxon>ecological metagenomes</taxon>
    </lineage>
</organism>
<comment type="caution">
    <text evidence="1">The sequence shown here is derived from an EMBL/GenBank/DDBJ whole genome shotgun (WGS) entry which is preliminary data.</text>
</comment>
<reference evidence="1" key="1">
    <citation type="journal article" date="2014" name="Front. Microbiol.">
        <title>High frequency of phylogenetically diverse reductive dehalogenase-homologous genes in deep subseafloor sedimentary metagenomes.</title>
        <authorList>
            <person name="Kawai M."/>
            <person name="Futagami T."/>
            <person name="Toyoda A."/>
            <person name="Takaki Y."/>
            <person name="Nishi S."/>
            <person name="Hori S."/>
            <person name="Arai W."/>
            <person name="Tsubouchi T."/>
            <person name="Morono Y."/>
            <person name="Uchiyama I."/>
            <person name="Ito T."/>
            <person name="Fujiyama A."/>
            <person name="Inagaki F."/>
            <person name="Takami H."/>
        </authorList>
    </citation>
    <scope>NUCLEOTIDE SEQUENCE</scope>
    <source>
        <strain evidence="1">Expedition CK06-06</strain>
    </source>
</reference>
<accession>X1MV93</accession>
<dbReference type="AlphaFoldDB" id="X1MV93"/>
<name>X1MV93_9ZZZZ</name>
<protein>
    <submittedName>
        <fullName evidence="1">Uncharacterized protein</fullName>
    </submittedName>
</protein>
<gene>
    <name evidence="1" type="ORF">S06H3_33442</name>
</gene>
<dbReference type="EMBL" id="BARV01019959">
    <property type="protein sequence ID" value="GAI21941.1"/>
    <property type="molecule type" value="Genomic_DNA"/>
</dbReference>
<feature type="non-terminal residue" evidence="1">
    <location>
        <position position="90"/>
    </location>
</feature>
<evidence type="ECO:0000313" key="1">
    <source>
        <dbReference type="EMBL" id="GAI21941.1"/>
    </source>
</evidence>
<sequence>MKRFSVISSFIVLVTLLVPLSLAVSPVKGDFPRHPLPGIERYISISVTPKELDLGSVPQPGLYDSPAILTLQVEANCPHGGVVVHATPLV</sequence>